<comment type="caution">
    <text evidence="3">The sequence shown here is derived from an EMBL/GenBank/DDBJ whole genome shotgun (WGS) entry which is preliminary data.</text>
</comment>
<feature type="domain" description="CAAX prenyl protease 2/Lysostaphin resistance protein A-like" evidence="2">
    <location>
        <begin position="100"/>
        <end position="192"/>
    </location>
</feature>
<keyword evidence="1" id="KW-0472">Membrane</keyword>
<evidence type="ECO:0000259" key="2">
    <source>
        <dbReference type="Pfam" id="PF02517"/>
    </source>
</evidence>
<feature type="transmembrane region" description="Helical" evidence="1">
    <location>
        <begin position="6"/>
        <end position="27"/>
    </location>
</feature>
<evidence type="ECO:0000313" key="4">
    <source>
        <dbReference type="Proteomes" id="UP000179734"/>
    </source>
</evidence>
<dbReference type="Pfam" id="PF02517">
    <property type="entry name" value="Rce1-like"/>
    <property type="match status" value="1"/>
</dbReference>
<dbReference type="AlphaFoldDB" id="A0A1S1NI13"/>
<evidence type="ECO:0000313" key="3">
    <source>
        <dbReference type="EMBL" id="OHV03459.1"/>
    </source>
</evidence>
<organism evidence="3 4">
    <name type="scientific">Mycobacterium talmoniae</name>
    <dbReference type="NCBI Taxonomy" id="1858794"/>
    <lineage>
        <taxon>Bacteria</taxon>
        <taxon>Bacillati</taxon>
        <taxon>Actinomycetota</taxon>
        <taxon>Actinomycetes</taxon>
        <taxon>Mycobacteriales</taxon>
        <taxon>Mycobacteriaceae</taxon>
        <taxon>Mycobacterium</taxon>
    </lineage>
</organism>
<protein>
    <submittedName>
        <fullName evidence="3">Abortive phage infection protein</fullName>
    </submittedName>
</protein>
<dbReference type="EMBL" id="MLQM01000077">
    <property type="protein sequence ID" value="OHV03459.1"/>
    <property type="molecule type" value="Genomic_DNA"/>
</dbReference>
<dbReference type="PIRSF" id="PIRSF026622">
    <property type="entry name" value="Proteas_026622"/>
    <property type="match status" value="1"/>
</dbReference>
<evidence type="ECO:0000256" key="1">
    <source>
        <dbReference type="SAM" id="Phobius"/>
    </source>
</evidence>
<accession>A0A1S1NI13</accession>
<dbReference type="Proteomes" id="UP000179734">
    <property type="component" value="Unassembled WGS sequence"/>
</dbReference>
<name>A0A1S1NI13_9MYCO</name>
<keyword evidence="1" id="KW-0812">Transmembrane</keyword>
<dbReference type="GO" id="GO:0080120">
    <property type="term" value="P:CAAX-box protein maturation"/>
    <property type="evidence" value="ECO:0007669"/>
    <property type="project" value="UniProtKB-ARBA"/>
</dbReference>
<proteinExistence type="predicted"/>
<dbReference type="InterPro" id="IPR015837">
    <property type="entry name" value="UCP026622_CAAX_protease"/>
</dbReference>
<gene>
    <name evidence="3" type="ORF">BKN37_14960</name>
</gene>
<keyword evidence="4" id="KW-1185">Reference proteome</keyword>
<dbReference type="InterPro" id="IPR003675">
    <property type="entry name" value="Rce1/LyrA-like_dom"/>
</dbReference>
<dbReference type="GO" id="GO:0004175">
    <property type="term" value="F:endopeptidase activity"/>
    <property type="evidence" value="ECO:0007669"/>
    <property type="project" value="UniProtKB-ARBA"/>
</dbReference>
<reference evidence="3 4" key="1">
    <citation type="submission" date="2016-10" db="EMBL/GenBank/DDBJ databases">
        <title>Genome sequence of Mycobacterium talmonii.</title>
        <authorList>
            <person name="Greninger A.L."/>
            <person name="Elliott B."/>
            <person name="Vasireddy S."/>
            <person name="Vasireddy R."/>
        </authorList>
    </citation>
    <scope>NUCLEOTIDE SEQUENCE [LARGE SCALE GENOMIC DNA]</scope>
    <source>
        <strain evidence="4">NE-TNMC-100812</strain>
    </source>
</reference>
<sequence length="209" mass="21437">MRGTLFRIPPVALAVSLVGGSFVLPRIPMPWRMLLQLGAGGLLPVAARAPLGLRPPRLWRGLRVGLPVAAVATAAVAATTAVPLARSVLAARELPGSAIHWLAVQIPLGTVWAEEIAFRAALGRLAADAFGPAAGRVVQAAAFGMSHIADARGTGAPVAPTVLVTGVAGWLFGWLAERDGSVAAPMLLHLALDEAGAVAALTVQRRTGR</sequence>
<keyword evidence="1" id="KW-1133">Transmembrane helix</keyword>